<sequence length="79" mass="7500">MSLPCGGTACSKCGECKGGASCHTMDGAQKAVGGVTAVAAVGMLLAPFTGGASLIPAVTTGIAGTVVTTRADGHLCKCT</sequence>
<organism evidence="2 3">
    <name type="scientific">Adineta steineri</name>
    <dbReference type="NCBI Taxonomy" id="433720"/>
    <lineage>
        <taxon>Eukaryota</taxon>
        <taxon>Metazoa</taxon>
        <taxon>Spiralia</taxon>
        <taxon>Gnathifera</taxon>
        <taxon>Rotifera</taxon>
        <taxon>Eurotatoria</taxon>
        <taxon>Bdelloidea</taxon>
        <taxon>Adinetida</taxon>
        <taxon>Adinetidae</taxon>
        <taxon>Adineta</taxon>
    </lineage>
</organism>
<dbReference type="AlphaFoldDB" id="A0A819T2T8"/>
<dbReference type="EMBL" id="CAJNOG010001332">
    <property type="protein sequence ID" value="CAF1433489.1"/>
    <property type="molecule type" value="Genomic_DNA"/>
</dbReference>
<evidence type="ECO:0000313" key="2">
    <source>
        <dbReference type="EMBL" id="CAF4070905.1"/>
    </source>
</evidence>
<dbReference type="Proteomes" id="UP000663844">
    <property type="component" value="Unassembled WGS sequence"/>
</dbReference>
<dbReference type="Proteomes" id="UP000663845">
    <property type="component" value="Unassembled WGS sequence"/>
</dbReference>
<evidence type="ECO:0000313" key="3">
    <source>
        <dbReference type="Proteomes" id="UP000663844"/>
    </source>
</evidence>
<proteinExistence type="predicted"/>
<protein>
    <submittedName>
        <fullName evidence="2">Uncharacterized protein</fullName>
    </submittedName>
</protein>
<gene>
    <name evidence="1" type="ORF">JYZ213_LOCUS39706</name>
    <name evidence="2" type="ORF">OXD698_LOCUS33716</name>
</gene>
<comment type="caution">
    <text evidence="2">The sequence shown here is derived from an EMBL/GenBank/DDBJ whole genome shotgun (WGS) entry which is preliminary data.</text>
</comment>
<accession>A0A819T2T8</accession>
<name>A0A819T2T8_9BILA</name>
<dbReference type="EMBL" id="CAJOAZ010004685">
    <property type="protein sequence ID" value="CAF4070905.1"/>
    <property type="molecule type" value="Genomic_DNA"/>
</dbReference>
<evidence type="ECO:0000313" key="1">
    <source>
        <dbReference type="EMBL" id="CAF1433489.1"/>
    </source>
</evidence>
<reference evidence="2" key="1">
    <citation type="submission" date="2021-02" db="EMBL/GenBank/DDBJ databases">
        <authorList>
            <person name="Nowell W R."/>
        </authorList>
    </citation>
    <scope>NUCLEOTIDE SEQUENCE</scope>
</reference>